<dbReference type="Gene3D" id="3.80.10.10">
    <property type="entry name" value="Ribonuclease Inhibitor"/>
    <property type="match status" value="1"/>
</dbReference>
<keyword evidence="3" id="KW-1185">Reference proteome</keyword>
<name>A7TH41_VANPO</name>
<dbReference type="PhylomeDB" id="A7TH41"/>
<evidence type="ECO:0000313" key="2">
    <source>
        <dbReference type="EMBL" id="EDO18493.1"/>
    </source>
</evidence>
<feature type="compositionally biased region" description="Basic and acidic residues" evidence="1">
    <location>
        <begin position="162"/>
        <end position="172"/>
    </location>
</feature>
<evidence type="ECO:0000313" key="3">
    <source>
        <dbReference type="Proteomes" id="UP000000267"/>
    </source>
</evidence>
<dbReference type="InterPro" id="IPR032675">
    <property type="entry name" value="LRR_dom_sf"/>
</dbReference>
<feature type="region of interest" description="Disordered" evidence="1">
    <location>
        <begin position="284"/>
        <end position="384"/>
    </location>
</feature>
<dbReference type="SUPFAM" id="SSF52047">
    <property type="entry name" value="RNI-like"/>
    <property type="match status" value="1"/>
</dbReference>
<proteinExistence type="predicted"/>
<dbReference type="KEGG" id="vpo:Kpol_1032p90"/>
<dbReference type="eggNOG" id="ENOG502QYHN">
    <property type="taxonomic scope" value="Eukaryota"/>
</dbReference>
<feature type="compositionally biased region" description="Acidic residues" evidence="1">
    <location>
        <begin position="102"/>
        <end position="115"/>
    </location>
</feature>
<feature type="compositionally biased region" description="Low complexity" evidence="1">
    <location>
        <begin position="354"/>
        <end position="380"/>
    </location>
</feature>
<protein>
    <recommendedName>
        <fullName evidence="4">MAP-homologous protein 1</fullName>
    </recommendedName>
</protein>
<feature type="compositionally biased region" description="Basic and acidic residues" evidence="1">
    <location>
        <begin position="131"/>
        <end position="143"/>
    </location>
</feature>
<feature type="compositionally biased region" description="Low complexity" evidence="1">
    <location>
        <begin position="192"/>
        <end position="207"/>
    </location>
</feature>
<evidence type="ECO:0000256" key="1">
    <source>
        <dbReference type="SAM" id="MobiDB-lite"/>
    </source>
</evidence>
<sequence>MGSTSQNVLVTDDEHLPNLDVNWLIRSKKIDKAWQQSIKNTPKELQEKLTDDIPLHTGNVAANIDEVGNNVNSAPLKECSRRRSVSISNFKQNKSDSVAVVSDDEDYDTEEEDTDSNMPIRRTKSLSSAETNRRKQIDDDMMSKTKPKKPGFFKGLFGLRKTKPETDDDRSPAQRSRRSSTIEPKSDSNVKPSSNTSSRSGSRRPSTAPQNFKKISNPSISTVSLEGNSPKLNTRNEERPCSISPERNSERDLTTVDMKLLEFIDYYRKNGYKTNSFNKNSIIKQKSSRRKGATFSVSEAFHSSDDDDSDPENNNSKNKNNRVDAKGRPLPSLPSKSKFRPALKGYKVDKKSPEPSSGSSDDSNLSVTNNPSSPTNGSSSRFGNFLRKVRTGNISKTNSEELESLSDKIKIDLDVVPGLDECKPLKHVAFATTTYFNDPPQQICSKNPRKGEVEVKTDGSIVIHRLTAEEKKKILETTASGVVVGGTGNMKLLSKLDDEMFRRAYDRRNRTEDNEEDIKPPTGNSKNITIDGTGPYTHKSASNLTIDKPMTVRRSTGVASTPSLVSLLRDDSFDGEVFPPKNLKIPNDLVYTRCCHLREILSIPATLKQIKKGSTDPIPLLQLRNPKPSLVEVWSFSDFVAISPILCVSLDGITLSTEMLKIILSSIINKPKFEKLSLRNTVLDEEGWKLLCYFISKARSLVAIDLTMVPSIKTNVQKPAKSSLSNPIKRMECSLQNRSEMNWDLLTASIAVHGGLEEIVISGAEMSYQQFENFLDVACVNTERLGLAYNKLSSNHMKKLGKWVVSSKVAGLDIGYNDLNGKLKCFNHSLTDWISNKNQKTSFKYISLNSTNLEVEPDGTSDTSEPLRLISTLCYCDTLKFLDISNNPKMFPYCTRTLLNCLPIFVSLIRLHLDFEALDSTSVVILAEALPLCTNLNYLSMLGTKFDLAAAKALVNAVRKSNSLITLDLDTGALPPKISEKLSLYIMRNVQNEISKMESKCVNTSKPSSDQFTNIQEELSSLLSNKDVNSKAYKQSVSEFIIRSMAAREKLTKVVHDLFDLRLHGQLSREGKESLIRLCIIDSCFEKGIRLLKDRSPSTISIPKQSDEVSTIVSTVLNQETSRDVQSNDESLDGLSVTPAKVPVPKQFERTGHSVLLPFGSAEVENYFPDAHETEDFTENREKVVDEAHSQSREEGSVFKRSADFMKQLEESVVKTGMQINKTALTDAAESLDSDQIKEFLLKNDISTTVDVIDELHKQGYHLHDIFKKSDSKKTSMDKSAIITKEKESNDQSSDNFSDKSATITENSNVCLIDDSSLNYNSEEDDAIDAAYDEVLDNLERTRSHM</sequence>
<dbReference type="OrthoDB" id="8436363at2759"/>
<dbReference type="HOGENOM" id="CLU_004492_1_0_1"/>
<feature type="region of interest" description="Disordered" evidence="1">
    <location>
        <begin position="1277"/>
        <end position="1301"/>
    </location>
</feature>
<dbReference type="InParanoid" id="A7TH41"/>
<organism evidence="3">
    <name type="scientific">Vanderwaltozyma polyspora (strain ATCC 22028 / DSM 70294 / BCRC 21397 / CBS 2163 / NBRC 10782 / NRRL Y-8283 / UCD 57-17)</name>
    <name type="common">Kluyveromyces polysporus</name>
    <dbReference type="NCBI Taxonomy" id="436907"/>
    <lineage>
        <taxon>Eukaryota</taxon>
        <taxon>Fungi</taxon>
        <taxon>Dikarya</taxon>
        <taxon>Ascomycota</taxon>
        <taxon>Saccharomycotina</taxon>
        <taxon>Saccharomycetes</taxon>
        <taxon>Saccharomycetales</taxon>
        <taxon>Saccharomycetaceae</taxon>
        <taxon>Vanderwaltozyma</taxon>
    </lineage>
</organism>
<dbReference type="GeneID" id="5546781"/>
<dbReference type="RefSeq" id="XP_001646351.1">
    <property type="nucleotide sequence ID" value="XM_001646301.1"/>
</dbReference>
<feature type="compositionally biased region" description="Polar residues" evidence="1">
    <location>
        <begin position="208"/>
        <end position="233"/>
    </location>
</feature>
<dbReference type="OMA" id="TNTYFND"/>
<gene>
    <name evidence="2" type="ORF">Kpol_1032p90</name>
</gene>
<dbReference type="EMBL" id="DS480389">
    <property type="protein sequence ID" value="EDO18493.1"/>
    <property type="molecule type" value="Genomic_DNA"/>
</dbReference>
<feature type="compositionally biased region" description="Polar residues" evidence="1">
    <location>
        <begin position="1291"/>
        <end position="1301"/>
    </location>
</feature>
<dbReference type="Proteomes" id="UP000000267">
    <property type="component" value="Unassembled WGS sequence"/>
</dbReference>
<feature type="region of interest" description="Disordered" evidence="1">
    <location>
        <begin position="507"/>
        <end position="533"/>
    </location>
</feature>
<feature type="compositionally biased region" description="Polar residues" evidence="1">
    <location>
        <begin position="179"/>
        <end position="191"/>
    </location>
</feature>
<reference evidence="2 3" key="1">
    <citation type="journal article" date="2007" name="Proc. Natl. Acad. Sci. U.S.A.">
        <title>Independent sorting-out of thousands of duplicated gene pairs in two yeast species descended from a whole-genome duplication.</title>
        <authorList>
            <person name="Scannell D.R."/>
            <person name="Frank A.C."/>
            <person name="Conant G.C."/>
            <person name="Byrne K.P."/>
            <person name="Woolfit M."/>
            <person name="Wolfe K.H."/>
        </authorList>
    </citation>
    <scope>NUCLEOTIDE SEQUENCE [LARGE SCALE GENOMIC DNA]</scope>
    <source>
        <strain evidence="3">ATCC 22028 / DSM 70294 / BCRC 21397 / CBS 2163 / NBRC 10782 / NRRL Y-8283 / UCD 57-17</strain>
    </source>
</reference>
<accession>A7TH41</accession>
<evidence type="ECO:0008006" key="4">
    <source>
        <dbReference type="Google" id="ProtNLM"/>
    </source>
</evidence>
<feature type="region of interest" description="Disordered" evidence="1">
    <location>
        <begin position="93"/>
        <end position="250"/>
    </location>
</feature>